<reference evidence="1 2" key="1">
    <citation type="submission" date="2012-02" db="EMBL/GenBank/DDBJ databases">
        <title>Complete genome sequence of Caldilinea aerophila DSM 14535 (= NBRC 102666).</title>
        <authorList>
            <person name="Oguchi A."/>
            <person name="Hosoyama A."/>
            <person name="Sekine M."/>
            <person name="Fukai R."/>
            <person name="Kato Y."/>
            <person name="Nakamura S."/>
            <person name="Hanada S."/>
            <person name="Yamazaki S."/>
            <person name="Fujita N."/>
        </authorList>
    </citation>
    <scope>NUCLEOTIDE SEQUENCE [LARGE SCALE GENOMIC DNA]</scope>
    <source>
        <strain evidence="2">DSM 14535 / JCM 11387 / NBRC 104270 / STL-6-O1</strain>
    </source>
</reference>
<dbReference type="KEGG" id="cap:CLDAP_28880"/>
<keyword evidence="2" id="KW-1185">Reference proteome</keyword>
<organism evidence="1 2">
    <name type="scientific">Caldilinea aerophila (strain DSM 14535 / JCM 11387 / NBRC 104270 / STL-6-O1)</name>
    <dbReference type="NCBI Taxonomy" id="926550"/>
    <lineage>
        <taxon>Bacteria</taxon>
        <taxon>Bacillati</taxon>
        <taxon>Chloroflexota</taxon>
        <taxon>Caldilineae</taxon>
        <taxon>Caldilineales</taxon>
        <taxon>Caldilineaceae</taxon>
        <taxon>Caldilinea</taxon>
    </lineage>
</organism>
<dbReference type="Gene3D" id="3.30.450.40">
    <property type="match status" value="1"/>
</dbReference>
<evidence type="ECO:0000313" key="2">
    <source>
        <dbReference type="Proteomes" id="UP000007880"/>
    </source>
</evidence>
<dbReference type="InterPro" id="IPR029016">
    <property type="entry name" value="GAF-like_dom_sf"/>
</dbReference>
<dbReference type="HOGENOM" id="CLU_3150552_0_0_0"/>
<dbReference type="EMBL" id="AP012337">
    <property type="protein sequence ID" value="BAM00928.1"/>
    <property type="molecule type" value="Genomic_DNA"/>
</dbReference>
<sequence>MKIGEGEIMGWIAAHGQALLAPDVRQDPRYISTVSSTRTLSEVALPIK</sequence>
<evidence type="ECO:0000313" key="1">
    <source>
        <dbReference type="EMBL" id="BAM00928.1"/>
    </source>
</evidence>
<accession>I0I6P0</accession>
<dbReference type="STRING" id="926550.CLDAP_28880"/>
<gene>
    <name evidence="1" type="ordered locus">CLDAP_28880</name>
</gene>
<protein>
    <submittedName>
        <fullName evidence="1">Putative signaling protein</fullName>
    </submittedName>
</protein>
<dbReference type="SUPFAM" id="SSF55781">
    <property type="entry name" value="GAF domain-like"/>
    <property type="match status" value="1"/>
</dbReference>
<proteinExistence type="predicted"/>
<name>I0I6P0_CALAS</name>
<dbReference type="Proteomes" id="UP000007880">
    <property type="component" value="Chromosome"/>
</dbReference>
<dbReference type="AlphaFoldDB" id="I0I6P0"/>